<dbReference type="AlphaFoldDB" id="A0A7D5I4B6"/>
<dbReference type="OrthoDB" id="75417at2157"/>
<sequence>MIQRMRVFAGPNGSGKTSLVDQFIEEKDRLIDPAFHINPDELNSIDVLDFDKFGLTVDEDEFRDFIFQSPFYRNCGIDVQDIKIEDNRFNIVNSNSYMGAMLADYLRHSLIRTKERLFSFETVFSHPSKIDFLKMAEEHGWAVYLYFVSTQDPEINCERVAERVLRGKHDVPQDKIRERYTKAHDNLYPALKHCRRAYIFDNSIKMQLIAEKKPDGSLVLSKECPVPAWFNDCVLSRIE</sequence>
<dbReference type="SUPFAM" id="SSF52540">
    <property type="entry name" value="P-loop containing nucleoside triphosphate hydrolases"/>
    <property type="match status" value="1"/>
</dbReference>
<accession>A0A7D5I4B6</accession>
<dbReference type="EMBL" id="CP058215">
    <property type="protein sequence ID" value="QLC49483.1"/>
    <property type="molecule type" value="Genomic_DNA"/>
</dbReference>
<dbReference type="Proteomes" id="UP000509594">
    <property type="component" value="Chromosome"/>
</dbReference>
<proteinExistence type="predicted"/>
<dbReference type="PANTHER" id="PTHR39206">
    <property type="entry name" value="SLL8004 PROTEIN"/>
    <property type="match status" value="1"/>
</dbReference>
<dbReference type="Gene3D" id="3.40.50.300">
    <property type="entry name" value="P-loop containing nucleotide triphosphate hydrolases"/>
    <property type="match status" value="1"/>
</dbReference>
<organism evidence="1 2">
    <name type="scientific">Methanolobus zinderi</name>
    <dbReference type="NCBI Taxonomy" id="536044"/>
    <lineage>
        <taxon>Archaea</taxon>
        <taxon>Methanobacteriati</taxon>
        <taxon>Methanobacteriota</taxon>
        <taxon>Stenosarchaea group</taxon>
        <taxon>Methanomicrobia</taxon>
        <taxon>Methanosarcinales</taxon>
        <taxon>Methanosarcinaceae</taxon>
        <taxon>Methanolobus</taxon>
    </lineage>
</organism>
<evidence type="ECO:0000313" key="1">
    <source>
        <dbReference type="EMBL" id="QLC49483.1"/>
    </source>
</evidence>
<gene>
    <name evidence="1" type="ORF">HWN40_04015</name>
</gene>
<keyword evidence="2" id="KW-1185">Reference proteome</keyword>
<name>A0A7D5I4B6_9EURY</name>
<dbReference type="PANTHER" id="PTHR39206:SF1">
    <property type="entry name" value="SLL8004 PROTEIN"/>
    <property type="match status" value="1"/>
</dbReference>
<dbReference type="KEGG" id="mzi:HWN40_04015"/>
<evidence type="ECO:0000313" key="2">
    <source>
        <dbReference type="Proteomes" id="UP000509594"/>
    </source>
</evidence>
<reference evidence="1 2" key="1">
    <citation type="submission" date="2020-06" db="EMBL/GenBank/DDBJ databases">
        <title>Methanolobus halotolerans sp. nov., isolated from a saline lake Tus in Siberia.</title>
        <authorList>
            <person name="Shen Y."/>
            <person name="Chen S.-C."/>
            <person name="Lai M.-C."/>
            <person name="Huang H.-H."/>
            <person name="Chiu H.-H."/>
            <person name="Tang S.-L."/>
            <person name="Rogozin D.Y."/>
            <person name="Degermendzhy A.G."/>
        </authorList>
    </citation>
    <scope>NUCLEOTIDE SEQUENCE [LARGE SCALE GENOMIC DNA]</scope>
    <source>
        <strain evidence="1 2">DSM 21339</strain>
    </source>
</reference>
<evidence type="ECO:0008006" key="3">
    <source>
        <dbReference type="Google" id="ProtNLM"/>
    </source>
</evidence>
<protein>
    <recommendedName>
        <fullName evidence="3">UDP-N-acetylglucosamine kinase</fullName>
    </recommendedName>
</protein>
<dbReference type="InterPro" id="IPR027417">
    <property type="entry name" value="P-loop_NTPase"/>
</dbReference>